<dbReference type="STRING" id="1216932.CM240_2717"/>
<accession>W6S1S0</accession>
<dbReference type="EMBL" id="HG917869">
    <property type="protein sequence ID" value="CDM69834.1"/>
    <property type="molecule type" value="Genomic_DNA"/>
</dbReference>
<dbReference type="Gene3D" id="3.40.710.10">
    <property type="entry name" value="DD-peptidase/beta-lactamase superfamily"/>
    <property type="match status" value="1"/>
</dbReference>
<dbReference type="AlphaFoldDB" id="W6S1S0"/>
<dbReference type="PATRIC" id="fig|1216932.3.peg.2679"/>
<dbReference type="KEGG" id="clt:CM240_2717"/>
<dbReference type="PANTHER" id="PTHR46825">
    <property type="entry name" value="D-ALANYL-D-ALANINE-CARBOXYPEPTIDASE/ENDOPEPTIDASE AMPH"/>
    <property type="match status" value="1"/>
</dbReference>
<proteinExistence type="predicted"/>
<sequence length="111" mass="12754">MIENSLSTRFDTASITKLFTAVSVFQLIDKKLISLDDNVLDILDLKDTKISKDVTIYHLLTHTSGIGDDADEEAGESYEDIWKYKPNYSVRELGDFLRDFIYREPNFEPGK</sequence>
<reference evidence="2 3" key="1">
    <citation type="submission" date="2013-11" db="EMBL/GenBank/DDBJ databases">
        <title>Complete genome sequence of Clostridum sp. M2/40.</title>
        <authorList>
            <person name="Wibberg D."/>
            <person name="Puehler A."/>
            <person name="Schlueter A."/>
        </authorList>
    </citation>
    <scope>NUCLEOTIDE SEQUENCE [LARGE SCALE GENOMIC DNA]</scope>
    <source>
        <strain evidence="3">M2/40</strain>
    </source>
</reference>
<organism evidence="2 3">
    <name type="scientific">Clostridium bornimense</name>
    <dbReference type="NCBI Taxonomy" id="1216932"/>
    <lineage>
        <taxon>Bacteria</taxon>
        <taxon>Bacillati</taxon>
        <taxon>Bacillota</taxon>
        <taxon>Clostridia</taxon>
        <taxon>Eubacteriales</taxon>
        <taxon>Clostridiaceae</taxon>
        <taxon>Clostridium</taxon>
    </lineage>
</organism>
<evidence type="ECO:0000313" key="2">
    <source>
        <dbReference type="EMBL" id="CDM69834.1"/>
    </source>
</evidence>
<dbReference type="Pfam" id="PF00144">
    <property type="entry name" value="Beta-lactamase"/>
    <property type="match status" value="1"/>
</dbReference>
<dbReference type="SUPFAM" id="SSF56601">
    <property type="entry name" value="beta-lactamase/transpeptidase-like"/>
    <property type="match status" value="1"/>
</dbReference>
<dbReference type="InterPro" id="IPR050491">
    <property type="entry name" value="AmpC-like"/>
</dbReference>
<dbReference type="InterPro" id="IPR012338">
    <property type="entry name" value="Beta-lactam/transpept-like"/>
</dbReference>
<dbReference type="HOGENOM" id="CLU_2153931_0_0_9"/>
<feature type="domain" description="Beta-lactamase-related" evidence="1">
    <location>
        <begin position="8"/>
        <end position="110"/>
    </location>
</feature>
<dbReference type="InterPro" id="IPR001466">
    <property type="entry name" value="Beta-lactam-related"/>
</dbReference>
<evidence type="ECO:0000313" key="3">
    <source>
        <dbReference type="Proteomes" id="UP000019426"/>
    </source>
</evidence>
<gene>
    <name evidence="2" type="ORF">CM240_2717</name>
</gene>
<dbReference type="eggNOG" id="COG1680">
    <property type="taxonomic scope" value="Bacteria"/>
</dbReference>
<evidence type="ECO:0000259" key="1">
    <source>
        <dbReference type="Pfam" id="PF00144"/>
    </source>
</evidence>
<protein>
    <submittedName>
        <fullName evidence="2">Beta-lactamase family</fullName>
    </submittedName>
</protein>
<dbReference type="Proteomes" id="UP000019426">
    <property type="component" value="Chromosome M2/40_rep2"/>
</dbReference>
<name>W6S1S0_9CLOT</name>
<dbReference type="PANTHER" id="PTHR46825:SF9">
    <property type="entry name" value="BETA-LACTAMASE-RELATED DOMAIN-CONTAINING PROTEIN"/>
    <property type="match status" value="1"/>
</dbReference>
<keyword evidence="3" id="KW-1185">Reference proteome</keyword>